<accession>A0A4S1CE72</accession>
<dbReference type="InterPro" id="IPR011042">
    <property type="entry name" value="6-blade_b-propeller_TolB-like"/>
</dbReference>
<dbReference type="Proteomes" id="UP000306416">
    <property type="component" value="Unassembled WGS sequence"/>
</dbReference>
<dbReference type="PROSITE" id="PS51125">
    <property type="entry name" value="NHL"/>
    <property type="match status" value="1"/>
</dbReference>
<feature type="signal peptide" evidence="3">
    <location>
        <begin position="1"/>
        <end position="23"/>
    </location>
</feature>
<organism evidence="4 5">
    <name type="scientific">Geomonas terrae</name>
    <dbReference type="NCBI Taxonomy" id="2562681"/>
    <lineage>
        <taxon>Bacteria</taxon>
        <taxon>Pseudomonadati</taxon>
        <taxon>Thermodesulfobacteriota</taxon>
        <taxon>Desulfuromonadia</taxon>
        <taxon>Geobacterales</taxon>
        <taxon>Geobacteraceae</taxon>
        <taxon>Geomonas</taxon>
    </lineage>
</organism>
<proteinExistence type="predicted"/>
<feature type="repeat" description="NHL" evidence="2">
    <location>
        <begin position="39"/>
        <end position="72"/>
    </location>
</feature>
<dbReference type="PANTHER" id="PTHR24104:SF25">
    <property type="entry name" value="PROTEIN LIN-41"/>
    <property type="match status" value="1"/>
</dbReference>
<name>A0A4S1CE72_9BACT</name>
<dbReference type="InterPro" id="IPR001258">
    <property type="entry name" value="NHL_repeat"/>
</dbReference>
<gene>
    <name evidence="4" type="ORF">E4633_14575</name>
</gene>
<dbReference type="Gene3D" id="2.120.10.30">
    <property type="entry name" value="TolB, C-terminal domain"/>
    <property type="match status" value="1"/>
</dbReference>
<keyword evidence="3" id="KW-0732">Signal</keyword>
<evidence type="ECO:0000313" key="4">
    <source>
        <dbReference type="EMBL" id="TGU71533.1"/>
    </source>
</evidence>
<evidence type="ECO:0000313" key="5">
    <source>
        <dbReference type="Proteomes" id="UP000306416"/>
    </source>
</evidence>
<comment type="caution">
    <text evidence="4">The sequence shown here is derived from an EMBL/GenBank/DDBJ whole genome shotgun (WGS) entry which is preliminary data.</text>
</comment>
<protein>
    <recommendedName>
        <fullName evidence="6">6-bladed beta-propeller</fullName>
    </recommendedName>
</protein>
<evidence type="ECO:0000256" key="3">
    <source>
        <dbReference type="SAM" id="SignalP"/>
    </source>
</evidence>
<dbReference type="AlphaFoldDB" id="A0A4S1CE72"/>
<evidence type="ECO:0000256" key="1">
    <source>
        <dbReference type="ARBA" id="ARBA00022737"/>
    </source>
</evidence>
<dbReference type="RefSeq" id="WP_135871213.1">
    <property type="nucleotide sequence ID" value="NZ_SRSC01000003.1"/>
</dbReference>
<dbReference type="Pfam" id="PF01436">
    <property type="entry name" value="NHL"/>
    <property type="match status" value="1"/>
</dbReference>
<keyword evidence="1" id="KW-0677">Repeat</keyword>
<keyword evidence="5" id="KW-1185">Reference proteome</keyword>
<evidence type="ECO:0000256" key="2">
    <source>
        <dbReference type="PROSITE-ProRule" id="PRU00504"/>
    </source>
</evidence>
<dbReference type="PANTHER" id="PTHR24104">
    <property type="entry name" value="E3 UBIQUITIN-PROTEIN LIGASE NHLRC1-RELATED"/>
    <property type="match status" value="1"/>
</dbReference>
<dbReference type="EMBL" id="SRSC01000003">
    <property type="protein sequence ID" value="TGU71533.1"/>
    <property type="molecule type" value="Genomic_DNA"/>
</dbReference>
<sequence length="299" mass="31954">MSRIFMKYAVLGFVLLAATGASAAERLKQVTAVYLDDKGGALAAPEGIACDTKGGIVVADTGNGRLLKYSFKDAGISGGSEVKVPQLTVPTRLQLDSKGDIYALDGKLRRIAHLKGDGSFVGYLDLHGVPAPDPQIRSFRVGANDQVYLLDILGRRVLELDPSGNFQRQLPFPAEAGFCSDLALTRGGDLLLLDSLTSVVYAASKGGAEFKPLSKDLKEYVSFATYLTTDSRGTIFVMDQNGSSLVTLGPDGTYTGRLLALGWKEGQLYYPAQICVSDGGLLGIADRNNSRAQFFELIK</sequence>
<dbReference type="SUPFAM" id="SSF63829">
    <property type="entry name" value="Calcium-dependent phosphotriesterase"/>
    <property type="match status" value="1"/>
</dbReference>
<evidence type="ECO:0008006" key="6">
    <source>
        <dbReference type="Google" id="ProtNLM"/>
    </source>
</evidence>
<reference evidence="4 5" key="1">
    <citation type="submission" date="2019-04" db="EMBL/GenBank/DDBJ databases">
        <title>Geobacter oryzae sp. nov., ferric-reducing bacteria isolated from paddy soil.</title>
        <authorList>
            <person name="Xu Z."/>
            <person name="Masuda Y."/>
            <person name="Itoh H."/>
            <person name="Senoo K."/>
        </authorList>
    </citation>
    <scope>NUCLEOTIDE SEQUENCE [LARGE SCALE GENOMIC DNA]</scope>
    <source>
        <strain evidence="4 5">Red111</strain>
    </source>
</reference>
<feature type="chain" id="PRO_5020459566" description="6-bladed beta-propeller" evidence="3">
    <location>
        <begin position="24"/>
        <end position="299"/>
    </location>
</feature>
<dbReference type="InterPro" id="IPR050952">
    <property type="entry name" value="TRIM-NHL_E3_ligases"/>
</dbReference>
<dbReference type="GO" id="GO:0008270">
    <property type="term" value="F:zinc ion binding"/>
    <property type="evidence" value="ECO:0007669"/>
    <property type="project" value="UniProtKB-KW"/>
</dbReference>